<dbReference type="Pfam" id="PF06280">
    <property type="entry name" value="fn3_5"/>
    <property type="match status" value="1"/>
</dbReference>
<feature type="signal peptide" evidence="12">
    <location>
        <begin position="1"/>
        <end position="25"/>
    </location>
</feature>
<dbReference type="Pfam" id="PF02225">
    <property type="entry name" value="PA"/>
    <property type="match status" value="1"/>
</dbReference>
<dbReference type="Pfam" id="PF00082">
    <property type="entry name" value="Peptidase_S8"/>
    <property type="match status" value="1"/>
</dbReference>
<dbReference type="InterPro" id="IPR046450">
    <property type="entry name" value="PA_dom_sf"/>
</dbReference>
<feature type="region of interest" description="Disordered" evidence="11">
    <location>
        <begin position="1044"/>
        <end position="1067"/>
    </location>
</feature>
<dbReference type="InterPro" id="IPR000209">
    <property type="entry name" value="Peptidase_S8/S53_dom"/>
</dbReference>
<dbReference type="InterPro" id="IPR051048">
    <property type="entry name" value="Peptidase_S8/S53_subtilisin"/>
</dbReference>
<evidence type="ECO:0000256" key="7">
    <source>
        <dbReference type="ARBA" id="ARBA00022825"/>
    </source>
</evidence>
<dbReference type="CDD" id="cd07475">
    <property type="entry name" value="Peptidases_S8_C5a_Peptidase"/>
    <property type="match status" value="1"/>
</dbReference>
<dbReference type="SUPFAM" id="SSF52025">
    <property type="entry name" value="PA domain"/>
    <property type="match status" value="1"/>
</dbReference>
<evidence type="ECO:0000256" key="1">
    <source>
        <dbReference type="ARBA" id="ARBA00011073"/>
    </source>
</evidence>
<dbReference type="Gene3D" id="2.60.40.4070">
    <property type="match status" value="1"/>
</dbReference>
<dbReference type="SUPFAM" id="SSF52743">
    <property type="entry name" value="Subtilisin-like"/>
    <property type="match status" value="1"/>
</dbReference>
<dbReference type="PANTHER" id="PTHR43399">
    <property type="entry name" value="SUBTILISIN-RELATED"/>
    <property type="match status" value="1"/>
</dbReference>
<feature type="active site" description="Charge relay system" evidence="8 9">
    <location>
        <position position="201"/>
    </location>
</feature>
<keyword evidence="2" id="KW-0964">Secreted</keyword>
<dbReference type="GO" id="GO:0004252">
    <property type="term" value="F:serine-type endopeptidase activity"/>
    <property type="evidence" value="ECO:0007669"/>
    <property type="project" value="UniProtKB-UniRule"/>
</dbReference>
<dbReference type="Gene3D" id="3.40.50.200">
    <property type="entry name" value="Peptidase S8/S53 domain"/>
    <property type="match status" value="1"/>
</dbReference>
<dbReference type="InterPro" id="IPR010435">
    <property type="entry name" value="C5a/SBT2-like_Fn3"/>
</dbReference>
<evidence type="ECO:0000256" key="2">
    <source>
        <dbReference type="ARBA" id="ARBA00022525"/>
    </source>
</evidence>
<protein>
    <recommendedName>
        <fullName evidence="18">Lactocepin</fullName>
    </recommendedName>
</protein>
<dbReference type="RefSeq" id="WP_160723449.1">
    <property type="nucleotide sequence ID" value="NZ_SUMG01000034.1"/>
</dbReference>
<dbReference type="EMBL" id="SUMG01000034">
    <property type="protein sequence ID" value="NBG89610.1"/>
    <property type="molecule type" value="Genomic_DNA"/>
</dbReference>
<dbReference type="PROSITE" id="PS51892">
    <property type="entry name" value="SUBTILASE"/>
    <property type="match status" value="1"/>
</dbReference>
<evidence type="ECO:0000259" key="14">
    <source>
        <dbReference type="Pfam" id="PF02225"/>
    </source>
</evidence>
<accession>A0AA44BG97</accession>
<feature type="domain" description="PA" evidence="14">
    <location>
        <begin position="449"/>
        <end position="524"/>
    </location>
</feature>
<name>A0AA44BG97_9CLOT</name>
<evidence type="ECO:0000256" key="9">
    <source>
        <dbReference type="PROSITE-ProRule" id="PRU01240"/>
    </source>
</evidence>
<dbReference type="CDD" id="cd02133">
    <property type="entry name" value="PA_C5a_like"/>
    <property type="match status" value="1"/>
</dbReference>
<dbReference type="Gene3D" id="2.60.40.1710">
    <property type="entry name" value="Subtilisin-like superfamily"/>
    <property type="match status" value="1"/>
</dbReference>
<keyword evidence="17" id="KW-1185">Reference proteome</keyword>
<gene>
    <name evidence="16" type="ORF">ISALK_14085</name>
</gene>
<evidence type="ECO:0000259" key="15">
    <source>
        <dbReference type="Pfam" id="PF06280"/>
    </source>
</evidence>
<dbReference type="InterPro" id="IPR036852">
    <property type="entry name" value="Peptidase_S8/S53_dom_sf"/>
</dbReference>
<reference evidence="16 17" key="1">
    <citation type="submission" date="2019-04" db="EMBL/GenBank/DDBJ databases">
        <title>Isachenkonia alkalipeptolytica gen. nov. sp. nov. a new anaerobic, alkiliphilic organothrophic bacterium capable to reduce synthesized ferrihydrite isolated from a soda lake.</title>
        <authorList>
            <person name="Toshchakov S.V."/>
            <person name="Zavarzina D.G."/>
            <person name="Zhilina T.N."/>
            <person name="Kostrikina N.A."/>
            <person name="Kublanov I.V."/>
        </authorList>
    </citation>
    <scope>NUCLEOTIDE SEQUENCE [LARGE SCALE GENOMIC DNA]</scope>
    <source>
        <strain evidence="16 17">Z-1701</strain>
    </source>
</reference>
<keyword evidence="6 9" id="KW-0378">Hydrolase</keyword>
<dbReference type="InterPro" id="IPR015500">
    <property type="entry name" value="Peptidase_S8_subtilisin-rel"/>
</dbReference>
<evidence type="ECO:0000256" key="4">
    <source>
        <dbReference type="ARBA" id="ARBA00022729"/>
    </source>
</evidence>
<feature type="active site" description="Charge relay system" evidence="8 9">
    <location>
        <position position="261"/>
    </location>
</feature>
<dbReference type="PANTHER" id="PTHR43399:SF4">
    <property type="entry name" value="CELL WALL-ASSOCIATED PROTEASE"/>
    <property type="match status" value="1"/>
</dbReference>
<sequence>MYYSKRKLAGVLVLLLVLSSLSMLGATPENHERNQVLENYLQQETELSDTPNRLNPEDFTTWDPDKEYRVIVQLTGDAAIEESKDMDEKYHELPAGIRKNLERGILGEQQGIIKMLERRGFDIEVLHNYIVGINGFSALAKGHEIEALKEVPQVKDVFISNEYERPDPTPEMEFTHGMIGSEAVWSELGYQGEGMVVAVVDTGIQWTHPDFNPDYEDYDLVVDEAHIDELELVGEYKTPKVVYGYNYFDNQQTVEDMNGNHGQHVAGTVAADGEIRGVAPKAQLVDIQVFSEDPETPSTSDDIYLRGIEDALKIGVDAVNMSLGAVASFYQPNSAVDEMITNAREDGVVFAISAGNSAYSTDGIGFPWRENPDVGLVGAPSLNKDSISVASMDNVATLNNYLTYEIDGEEIQAPYTPAGPFYIPDVLEEEEYVYAGLGGVEEDYIEADLEPQNDFEGLDLEGKVALISRGKFPFTAKIMNAQEAGAKAVIIFNNDGTNELINMQYPDNGEIPAMFIGSEPGSELAELEEPITLNFPDGTIEAPNPTAGEMSAFTSWGTTPTLDMKPEVTAPGGMIYSTLLDGQYGSMSGTSMAAPHVAGSTALVQQYLLNEGMDREDVAEMSKIRHMNTADPIEDPFGNLYSPRRQGAGMIRPDKAIMSPVTVVNEYDGEAKVQLRDFEEEEFTMTLEATNHSEEAVTYDVEVDVIVDELIAVLMWQWMDSAPLVDAVVTGDEEVTIEPGATETVTVTVDISEAKIPAFHPSLGYEEYPVVDYPNLFVEGFIRLIDQDDVDGGGGLDLVVPYVGFYGDWAGENSPRVLDGFDYYGEASVFGNGVLVDQDGFILGFDPEYEDEGLIDRIAISPGNEDARYMAIPVFSMMRNAAKIEFRALNEDGEVVREIHTEEWLRKSFANNPGYYIEEFGWDGMDDEGNIVEDGQYYYEIAALPHYEDAVWQTKQISLLVDTKAPVAEEVQYDQDAKELSWTVSDEGVGPVYMELRVDGEVYEDFIAREQEYVIEDFEFRPNQKVEIMIEDYAGNEGVYELSPSLMRGNRPPHSFQPNPGRGRGRN</sequence>
<evidence type="ECO:0000313" key="16">
    <source>
        <dbReference type="EMBL" id="NBG89610.1"/>
    </source>
</evidence>
<dbReference type="PRINTS" id="PR00723">
    <property type="entry name" value="SUBTILISIN"/>
</dbReference>
<dbReference type="InterPro" id="IPR034216">
    <property type="entry name" value="C5a_Peptidase"/>
</dbReference>
<feature type="domain" description="C5a peptidase/Subtilisin-like protease SBT2-like Fn3-like" evidence="15">
    <location>
        <begin position="673"/>
        <end position="803"/>
    </location>
</feature>
<dbReference type="GO" id="GO:0006508">
    <property type="term" value="P:proteolysis"/>
    <property type="evidence" value="ECO:0007669"/>
    <property type="project" value="UniProtKB-KW"/>
</dbReference>
<evidence type="ECO:0008006" key="18">
    <source>
        <dbReference type="Google" id="ProtNLM"/>
    </source>
</evidence>
<keyword evidence="7 9" id="KW-0720">Serine protease</keyword>
<comment type="similarity">
    <text evidence="1 9 10">Belongs to the peptidase S8 family.</text>
</comment>
<feature type="chain" id="PRO_5041347698" description="Lactocepin" evidence="12">
    <location>
        <begin position="26"/>
        <end position="1067"/>
    </location>
</feature>
<organism evidence="16 17">
    <name type="scientific">Isachenkonia alkalipeptolytica</name>
    <dbReference type="NCBI Taxonomy" id="2565777"/>
    <lineage>
        <taxon>Bacteria</taxon>
        <taxon>Bacillati</taxon>
        <taxon>Bacillota</taxon>
        <taxon>Clostridia</taxon>
        <taxon>Eubacteriales</taxon>
        <taxon>Clostridiaceae</taxon>
        <taxon>Isachenkonia</taxon>
    </lineage>
</organism>
<evidence type="ECO:0000256" key="3">
    <source>
        <dbReference type="ARBA" id="ARBA00022670"/>
    </source>
</evidence>
<proteinExistence type="inferred from homology"/>
<evidence type="ECO:0000256" key="10">
    <source>
        <dbReference type="RuleBase" id="RU003355"/>
    </source>
</evidence>
<dbReference type="InterPro" id="IPR003137">
    <property type="entry name" value="PA_domain"/>
</dbReference>
<comment type="caution">
    <text evidence="16">The sequence shown here is derived from an EMBL/GenBank/DDBJ whole genome shotgun (WGS) entry which is preliminary data.</text>
</comment>
<evidence type="ECO:0000256" key="5">
    <source>
        <dbReference type="ARBA" id="ARBA00022737"/>
    </source>
</evidence>
<evidence type="ECO:0000256" key="11">
    <source>
        <dbReference type="SAM" id="MobiDB-lite"/>
    </source>
</evidence>
<evidence type="ECO:0000256" key="8">
    <source>
        <dbReference type="PIRSR" id="PIRSR615500-1"/>
    </source>
</evidence>
<keyword evidence="4 12" id="KW-0732">Signal</keyword>
<keyword evidence="3 9" id="KW-0645">Protease</keyword>
<dbReference type="InterPro" id="IPR023828">
    <property type="entry name" value="Peptidase_S8_Ser-AS"/>
</dbReference>
<evidence type="ECO:0000313" key="17">
    <source>
        <dbReference type="Proteomes" id="UP000449710"/>
    </source>
</evidence>
<dbReference type="Gene3D" id="3.50.30.30">
    <property type="match status" value="1"/>
</dbReference>
<feature type="active site" description="Charge relay system" evidence="8 9">
    <location>
        <position position="591"/>
    </location>
</feature>
<dbReference type="InterPro" id="IPR023827">
    <property type="entry name" value="Peptidase_S8_Asp-AS"/>
</dbReference>
<dbReference type="GO" id="GO:0016020">
    <property type="term" value="C:membrane"/>
    <property type="evidence" value="ECO:0007669"/>
    <property type="project" value="InterPro"/>
</dbReference>
<dbReference type="PROSITE" id="PS00136">
    <property type="entry name" value="SUBTILASE_ASP"/>
    <property type="match status" value="1"/>
</dbReference>
<keyword evidence="5" id="KW-0677">Repeat</keyword>
<dbReference type="AlphaFoldDB" id="A0AA44BG97"/>
<evidence type="ECO:0000259" key="13">
    <source>
        <dbReference type="Pfam" id="PF00082"/>
    </source>
</evidence>
<dbReference type="PROSITE" id="PS00138">
    <property type="entry name" value="SUBTILASE_SER"/>
    <property type="match status" value="1"/>
</dbReference>
<evidence type="ECO:0000256" key="12">
    <source>
        <dbReference type="SAM" id="SignalP"/>
    </source>
</evidence>
<dbReference type="Proteomes" id="UP000449710">
    <property type="component" value="Unassembled WGS sequence"/>
</dbReference>
<evidence type="ECO:0000256" key="6">
    <source>
        <dbReference type="ARBA" id="ARBA00022801"/>
    </source>
</evidence>
<feature type="domain" description="Peptidase S8/S53" evidence="13">
    <location>
        <begin position="192"/>
        <end position="649"/>
    </location>
</feature>